<dbReference type="SUPFAM" id="SSF54001">
    <property type="entry name" value="Cysteine proteinases"/>
    <property type="match status" value="1"/>
</dbReference>
<dbReference type="EC" id="3.4.19.12" evidence="8"/>
<dbReference type="PANTHER" id="PTHR10589">
    <property type="entry name" value="UBIQUITIN CARBOXYL-TERMINAL HYDROLASE"/>
    <property type="match status" value="1"/>
</dbReference>
<evidence type="ECO:0000256" key="4">
    <source>
        <dbReference type="ARBA" id="ARBA00022786"/>
    </source>
</evidence>
<protein>
    <recommendedName>
        <fullName evidence="8">Ubiquitin carboxyl-terminal hydrolase</fullName>
        <ecNumber evidence="8">3.4.19.12</ecNumber>
    </recommendedName>
</protein>
<evidence type="ECO:0000256" key="3">
    <source>
        <dbReference type="ARBA" id="ARBA00022670"/>
    </source>
</evidence>
<reference evidence="10" key="1">
    <citation type="submission" date="2021-05" db="EMBL/GenBank/DDBJ databases">
        <title>The genome of the haptophyte Pavlova lutheri (Diacronema luteri, Pavlovales) - a model for lipid biosynthesis in eukaryotic algae.</title>
        <authorList>
            <person name="Hulatt C.J."/>
            <person name="Posewitz M.C."/>
        </authorList>
    </citation>
    <scope>NUCLEOTIDE SEQUENCE</scope>
    <source>
        <strain evidence="10">NIVA-4/92</strain>
    </source>
</reference>
<dbReference type="PANTHER" id="PTHR10589:SF17">
    <property type="entry name" value="UBIQUITIN CARBOXYL-TERMINAL HYDROLASE"/>
    <property type="match status" value="1"/>
</dbReference>
<comment type="caution">
    <text evidence="10">The sequence shown here is derived from an EMBL/GenBank/DDBJ whole genome shotgun (WGS) entry which is preliminary data.</text>
</comment>
<dbReference type="GO" id="GO:0004843">
    <property type="term" value="F:cysteine-type deubiquitinase activity"/>
    <property type="evidence" value="ECO:0007669"/>
    <property type="project" value="UniProtKB-UniRule"/>
</dbReference>
<evidence type="ECO:0000313" key="11">
    <source>
        <dbReference type="Proteomes" id="UP000751190"/>
    </source>
</evidence>
<dbReference type="PRINTS" id="PR00707">
    <property type="entry name" value="UBCTHYDRLASE"/>
</dbReference>
<dbReference type="OMA" id="TCFVQAP"/>
<dbReference type="GO" id="GO:0005737">
    <property type="term" value="C:cytoplasm"/>
    <property type="evidence" value="ECO:0007669"/>
    <property type="project" value="TreeGrafter"/>
</dbReference>
<dbReference type="EMBL" id="JAGTXO010000033">
    <property type="protein sequence ID" value="KAG8460350.1"/>
    <property type="molecule type" value="Genomic_DNA"/>
</dbReference>
<evidence type="ECO:0000256" key="1">
    <source>
        <dbReference type="ARBA" id="ARBA00000707"/>
    </source>
</evidence>
<feature type="active site" description="Nucleophile" evidence="7">
    <location>
        <position position="103"/>
    </location>
</feature>
<accession>A0A8J5XBZ3</accession>
<feature type="active site" description="Proton donor" evidence="7">
    <location>
        <position position="180"/>
    </location>
</feature>
<feature type="site" description="Transition state stabilizer" evidence="7">
    <location>
        <position position="95"/>
    </location>
</feature>
<evidence type="ECO:0000256" key="7">
    <source>
        <dbReference type="PROSITE-ProRule" id="PRU01393"/>
    </source>
</evidence>
<evidence type="ECO:0000256" key="5">
    <source>
        <dbReference type="ARBA" id="ARBA00022801"/>
    </source>
</evidence>
<organism evidence="10 11">
    <name type="scientific">Diacronema lutheri</name>
    <name type="common">Unicellular marine alga</name>
    <name type="synonym">Monochrysis lutheri</name>
    <dbReference type="NCBI Taxonomy" id="2081491"/>
    <lineage>
        <taxon>Eukaryota</taxon>
        <taxon>Haptista</taxon>
        <taxon>Haptophyta</taxon>
        <taxon>Pavlovophyceae</taxon>
        <taxon>Pavlovales</taxon>
        <taxon>Pavlovaceae</taxon>
        <taxon>Diacronema</taxon>
    </lineage>
</organism>
<dbReference type="InterPro" id="IPR001578">
    <property type="entry name" value="Peptidase_C12_UCH"/>
</dbReference>
<dbReference type="InterPro" id="IPR036959">
    <property type="entry name" value="Peptidase_C12_UCH_sf"/>
</dbReference>
<evidence type="ECO:0000256" key="2">
    <source>
        <dbReference type="ARBA" id="ARBA00009326"/>
    </source>
</evidence>
<dbReference type="Proteomes" id="UP000751190">
    <property type="component" value="Unassembled WGS sequence"/>
</dbReference>
<proteinExistence type="inferred from homology"/>
<keyword evidence="3 7" id="KW-0645">Protease</keyword>
<keyword evidence="5 7" id="KW-0378">Hydrolase</keyword>
<gene>
    <name evidence="10" type="ORF">KFE25_011841</name>
</gene>
<dbReference type="AlphaFoldDB" id="A0A8J5XBZ3"/>
<evidence type="ECO:0000256" key="8">
    <source>
        <dbReference type="RuleBase" id="RU361215"/>
    </source>
</evidence>
<comment type="catalytic activity">
    <reaction evidence="1 7 8">
        <text>Thiol-dependent hydrolysis of ester, thioester, amide, peptide and isopeptide bonds formed by the C-terminal Gly of ubiquitin (a 76-residue protein attached to proteins as an intracellular targeting signal).</text>
        <dbReference type="EC" id="3.4.19.12"/>
    </reaction>
</comment>
<comment type="similarity">
    <text evidence="2 7 8">Belongs to the peptidase C12 family.</text>
</comment>
<dbReference type="Pfam" id="PF01088">
    <property type="entry name" value="Peptidase_C12"/>
    <property type="match status" value="1"/>
</dbReference>
<keyword evidence="4 7" id="KW-0833">Ubl conjugation pathway</keyword>
<keyword evidence="11" id="KW-1185">Reference proteome</keyword>
<dbReference type="GO" id="GO:0006511">
    <property type="term" value="P:ubiquitin-dependent protein catabolic process"/>
    <property type="evidence" value="ECO:0007669"/>
    <property type="project" value="UniProtKB-UniRule"/>
</dbReference>
<dbReference type="PROSITE" id="PS52048">
    <property type="entry name" value="UCH_DOMAIN"/>
    <property type="match status" value="1"/>
</dbReference>
<dbReference type="OrthoDB" id="427186at2759"/>
<feature type="site" description="Important for enzyme activity" evidence="7">
    <location>
        <position position="196"/>
    </location>
</feature>
<feature type="domain" description="UCH catalytic" evidence="9">
    <location>
        <begin position="14"/>
        <end position="246"/>
    </location>
</feature>
<dbReference type="InterPro" id="IPR038765">
    <property type="entry name" value="Papain-like_cys_pep_sf"/>
</dbReference>
<dbReference type="GO" id="GO:0016579">
    <property type="term" value="P:protein deubiquitination"/>
    <property type="evidence" value="ECO:0007669"/>
    <property type="project" value="TreeGrafter"/>
</dbReference>
<sequence>MPTLDVDSALASSAWLPLESNPEIFNAFGKRIGLPDDWGFVDVLGLDDELLDMVPEPCAALILLFPCEPEIMARRRAAASAHDPVTTDDIYFLAQHAAAGNACGTFAAIHAISNSQHAFELRRGTPLDQLLSMGHGMSADERGRVLLTMSDLRERSDAAAEDAAAQTACPRRDGPDLEHHFVAFVCSSKGRLVELDGTKAHPIDHGEVSLRTFKRRAAAVVRELFLPRDGGGTGASIEFALCALCRLARRAEGEQGA</sequence>
<evidence type="ECO:0000256" key="6">
    <source>
        <dbReference type="ARBA" id="ARBA00022807"/>
    </source>
</evidence>
<evidence type="ECO:0000313" key="10">
    <source>
        <dbReference type="EMBL" id="KAG8460350.1"/>
    </source>
</evidence>
<name>A0A8J5XBZ3_DIALT</name>
<dbReference type="Gene3D" id="3.40.532.10">
    <property type="entry name" value="Peptidase C12, ubiquitin carboxyl-terminal hydrolase"/>
    <property type="match status" value="1"/>
</dbReference>
<evidence type="ECO:0000259" key="9">
    <source>
        <dbReference type="PROSITE" id="PS52048"/>
    </source>
</evidence>
<keyword evidence="6 7" id="KW-0788">Thiol protease</keyword>